<sequence>MKKEVHVLAFDLGASSGRAMVGTLDKSAQEAPVLRLTEVHRFPNEPVQAGAHLYWDILRLLHELKQGFRKASEGRTIESFGIDTWGVDYGLLGEDGELLGNPYHYRDARTDHTVEKVHAIIGKNELFQATGLQPLTFNTLMQLHAAVEQNSVALREAKELLFIPDLLLYLLTGVKQSEYTIASTSQLLKAGTQEWDKELLAKLGIPSDILPPVVMSGQTVGELTEAICEELKLPPIRAVAVPEHDTGAAVVSVPVDTDEEVAYLISGTWSLFGTELAQPLLDPRVLPLGFSNEGGMGGTARTLKNIMGLWLIQECKRSWDQAGENHSFADLVVLADKAPAFRSFINPDDLLFLPPGGMPERIQEYCRRTGQAVPESIGEITRTIYESLALQYRLVLDRLEHLGGIRYPRLHMMGGGIQNKLLCQMTASAIGREVWAGPVEASSLGNVAAQLIALGEVKDIREARSLIKRSYPVDTYAPQDQEAWEAAYKRFLDATGQTLIPEE</sequence>
<dbReference type="EMBL" id="JBJURJ010000024">
    <property type="protein sequence ID" value="MFM9331936.1"/>
    <property type="molecule type" value="Genomic_DNA"/>
</dbReference>
<dbReference type="EC" id="2.7.1.-" evidence="1"/>
<comment type="caution">
    <text evidence="1">The sequence shown here is derived from an EMBL/GenBank/DDBJ whole genome shotgun (WGS) entry which is preliminary data.</text>
</comment>
<reference evidence="1" key="1">
    <citation type="submission" date="2024-12" db="EMBL/GenBank/DDBJ databases">
        <authorList>
            <person name="Wu N."/>
        </authorList>
    </citation>
    <scope>NUCLEOTIDE SEQUENCE</scope>
    <source>
        <strain evidence="1">P15</strain>
    </source>
</reference>
<name>A0ACC7P7J2_9BACL</name>
<keyword evidence="1" id="KW-0808">Transferase</keyword>
<keyword evidence="2" id="KW-1185">Reference proteome</keyword>
<evidence type="ECO:0000313" key="1">
    <source>
        <dbReference type="EMBL" id="MFM9331936.1"/>
    </source>
</evidence>
<evidence type="ECO:0000313" key="2">
    <source>
        <dbReference type="Proteomes" id="UP001631969"/>
    </source>
</evidence>
<proteinExistence type="predicted"/>
<organism evidence="1 2">
    <name type="scientific">Paenibacillus mesotrionivorans</name>
    <dbReference type="NCBI Taxonomy" id="3160968"/>
    <lineage>
        <taxon>Bacteria</taxon>
        <taxon>Bacillati</taxon>
        <taxon>Bacillota</taxon>
        <taxon>Bacilli</taxon>
        <taxon>Bacillales</taxon>
        <taxon>Paenibacillaceae</taxon>
        <taxon>Paenibacillus</taxon>
    </lineage>
</organism>
<dbReference type="Proteomes" id="UP001631969">
    <property type="component" value="Unassembled WGS sequence"/>
</dbReference>
<gene>
    <name evidence="1" type="ORF">ACI1P1_26930</name>
</gene>
<protein>
    <submittedName>
        <fullName evidence="1">Rhamnulokinase family protein</fullName>
        <ecNumber evidence="1">2.7.1.-</ecNumber>
    </submittedName>
</protein>
<accession>A0ACC7P7J2</accession>